<evidence type="ECO:0000313" key="1">
    <source>
        <dbReference type="EMBL" id="KAI3829306.1"/>
    </source>
</evidence>
<organism evidence="1 2">
    <name type="scientific">Smallanthus sonchifolius</name>
    <dbReference type="NCBI Taxonomy" id="185202"/>
    <lineage>
        <taxon>Eukaryota</taxon>
        <taxon>Viridiplantae</taxon>
        <taxon>Streptophyta</taxon>
        <taxon>Embryophyta</taxon>
        <taxon>Tracheophyta</taxon>
        <taxon>Spermatophyta</taxon>
        <taxon>Magnoliopsida</taxon>
        <taxon>eudicotyledons</taxon>
        <taxon>Gunneridae</taxon>
        <taxon>Pentapetalae</taxon>
        <taxon>asterids</taxon>
        <taxon>campanulids</taxon>
        <taxon>Asterales</taxon>
        <taxon>Asteraceae</taxon>
        <taxon>Asteroideae</taxon>
        <taxon>Heliantheae alliance</taxon>
        <taxon>Millerieae</taxon>
        <taxon>Smallanthus</taxon>
    </lineage>
</organism>
<dbReference type="EMBL" id="CM042018">
    <property type="protein sequence ID" value="KAI3829306.1"/>
    <property type="molecule type" value="Genomic_DNA"/>
</dbReference>
<evidence type="ECO:0000313" key="2">
    <source>
        <dbReference type="Proteomes" id="UP001056120"/>
    </source>
</evidence>
<keyword evidence="2" id="KW-1185">Reference proteome</keyword>
<protein>
    <submittedName>
        <fullName evidence="1">Uncharacterized protein</fullName>
    </submittedName>
</protein>
<comment type="caution">
    <text evidence="1">The sequence shown here is derived from an EMBL/GenBank/DDBJ whole genome shotgun (WGS) entry which is preliminary data.</text>
</comment>
<gene>
    <name evidence="1" type="ORF">L1987_03426</name>
</gene>
<reference evidence="1 2" key="2">
    <citation type="journal article" date="2022" name="Mol. Ecol. Resour.">
        <title>The genomes of chicory, endive, great burdock and yacon provide insights into Asteraceae paleo-polyploidization history and plant inulin production.</title>
        <authorList>
            <person name="Fan W."/>
            <person name="Wang S."/>
            <person name="Wang H."/>
            <person name="Wang A."/>
            <person name="Jiang F."/>
            <person name="Liu H."/>
            <person name="Zhao H."/>
            <person name="Xu D."/>
            <person name="Zhang Y."/>
        </authorList>
    </citation>
    <scope>NUCLEOTIDE SEQUENCE [LARGE SCALE GENOMIC DNA]</scope>
    <source>
        <strain evidence="2">cv. Yunnan</strain>
        <tissue evidence="1">Leaves</tissue>
    </source>
</reference>
<dbReference type="Proteomes" id="UP001056120">
    <property type="component" value="Linkage Group LG01"/>
</dbReference>
<accession>A0ACB9KAG1</accession>
<sequence>MELNSNYYSIIDFLESKSLSWIFIADHRYPWRATLSWTTFFLLTFAVPVLCHFAYHLRPFDWIVQVSLSLISTLSFVSLLRFTRKYGLRRFLFLDKMDGVGNKVRRRYSEEVHRSTMLLCAFILPCFVCDMIYNIWWFTSGGTHIPYIYNLYFSHAMACLMHMTSWLYRTSLFLLVCVLFKLTCSLQILRLEDFAQVFEKLSNVGPILVQHLTIKRNLRVISHRFRAFILLTLILVTASQFASLLVTTVDGSVVNISSTGELALCSITLVFGLYICQRSAAKITHKAQSLTSLVTKWHMCATIDSFGDMGAVDENPRANITPQMVDLDSENEVGDGDDELDNTNFIPVYKHTISYQQRQALVTYFENNETGITVYGFMLDRTSINTVFAIQLSLALWLFDKTIGFG</sequence>
<proteinExistence type="predicted"/>
<name>A0ACB9KAG1_9ASTR</name>
<reference evidence="2" key="1">
    <citation type="journal article" date="2022" name="Mol. Ecol. Resour.">
        <title>The genomes of chicory, endive, great burdock and yacon provide insights into Asteraceae palaeo-polyploidization history and plant inulin production.</title>
        <authorList>
            <person name="Fan W."/>
            <person name="Wang S."/>
            <person name="Wang H."/>
            <person name="Wang A."/>
            <person name="Jiang F."/>
            <person name="Liu H."/>
            <person name="Zhao H."/>
            <person name="Xu D."/>
            <person name="Zhang Y."/>
        </authorList>
    </citation>
    <scope>NUCLEOTIDE SEQUENCE [LARGE SCALE GENOMIC DNA]</scope>
    <source>
        <strain evidence="2">cv. Yunnan</strain>
    </source>
</reference>